<dbReference type="InterPro" id="IPR019358">
    <property type="entry name" value="NEMP_fam"/>
</dbReference>
<feature type="transmembrane region" description="Helical" evidence="9">
    <location>
        <begin position="231"/>
        <end position="251"/>
    </location>
</feature>
<dbReference type="eggNOG" id="KOG3817">
    <property type="taxonomic scope" value="Eukaryota"/>
</dbReference>
<evidence type="ECO:0000313" key="10">
    <source>
        <dbReference type="Proteomes" id="UP000095284"/>
    </source>
</evidence>
<keyword evidence="6 9" id="KW-0472">Membrane</keyword>
<feature type="region of interest" description="Disordered" evidence="8">
    <location>
        <begin position="395"/>
        <end position="455"/>
    </location>
</feature>
<evidence type="ECO:0000256" key="3">
    <source>
        <dbReference type="ARBA" id="ARBA00022692"/>
    </source>
</evidence>
<dbReference type="AlphaFoldDB" id="A0A1I7RLV4"/>
<keyword evidence="5 9" id="KW-1133">Transmembrane helix</keyword>
<comment type="subcellular location">
    <subcellularLocation>
        <location evidence="1">Nucleus inner membrane</location>
        <topology evidence="1">Multi-pass membrane protein</topology>
        <orientation evidence="1">Nucleoplasmic side</orientation>
    </subcellularLocation>
</comment>
<evidence type="ECO:0000256" key="7">
    <source>
        <dbReference type="ARBA" id="ARBA00023242"/>
    </source>
</evidence>
<feature type="transmembrane region" description="Helical" evidence="9">
    <location>
        <begin position="169"/>
        <end position="191"/>
    </location>
</feature>
<evidence type="ECO:0000256" key="4">
    <source>
        <dbReference type="ARBA" id="ARBA00022729"/>
    </source>
</evidence>
<organism evidence="10 11">
    <name type="scientific">Bursaphelenchus xylophilus</name>
    <name type="common">Pinewood nematode worm</name>
    <name type="synonym">Aphelenchoides xylophilus</name>
    <dbReference type="NCBI Taxonomy" id="6326"/>
    <lineage>
        <taxon>Eukaryota</taxon>
        <taxon>Metazoa</taxon>
        <taxon>Ecdysozoa</taxon>
        <taxon>Nematoda</taxon>
        <taxon>Chromadorea</taxon>
        <taxon>Rhabditida</taxon>
        <taxon>Tylenchina</taxon>
        <taxon>Tylenchomorpha</taxon>
        <taxon>Aphelenchoidea</taxon>
        <taxon>Aphelenchoididae</taxon>
        <taxon>Bursaphelenchus</taxon>
    </lineage>
</organism>
<protein>
    <submittedName>
        <fullName evidence="11">Transmembrane protein</fullName>
    </submittedName>
</protein>
<keyword evidence="4" id="KW-0732">Signal</keyword>
<dbReference type="GO" id="GO:0005637">
    <property type="term" value="C:nuclear inner membrane"/>
    <property type="evidence" value="ECO:0007669"/>
    <property type="project" value="UniProtKB-SubCell"/>
</dbReference>
<keyword evidence="3 9" id="KW-0812">Transmembrane</keyword>
<evidence type="ECO:0000256" key="8">
    <source>
        <dbReference type="SAM" id="MobiDB-lite"/>
    </source>
</evidence>
<evidence type="ECO:0000256" key="2">
    <source>
        <dbReference type="ARBA" id="ARBA00005748"/>
    </source>
</evidence>
<accession>A0A1I7RLV4</accession>
<evidence type="ECO:0000256" key="6">
    <source>
        <dbReference type="ARBA" id="ARBA00023136"/>
    </source>
</evidence>
<dbReference type="WBParaSite" id="BXY_0168900.1">
    <property type="protein sequence ID" value="BXY_0168900.1"/>
    <property type="gene ID" value="BXY_0168900"/>
</dbReference>
<comment type="similarity">
    <text evidence="2">Belongs to the NEMP family.</text>
</comment>
<dbReference type="Proteomes" id="UP000095284">
    <property type="component" value="Unplaced"/>
</dbReference>
<evidence type="ECO:0000256" key="9">
    <source>
        <dbReference type="SAM" id="Phobius"/>
    </source>
</evidence>
<evidence type="ECO:0000256" key="1">
    <source>
        <dbReference type="ARBA" id="ARBA00004575"/>
    </source>
</evidence>
<sequence length="455" mass="51782">MSTLISGVMMLTWGIIFFASIYRTRANADADDCAIKLTIGQSREVASNGRTQTKVYKFVVDHPSYLFPFADAKLKLDKVPSDLHVNLWPNCEAYEHDEAEFSITNILDWMLRTRKGDTIPAMNGIVGVSTSRSYTISVDYDPVNIYRFAAYIVACTLFLLSKEICHRTVSVYTSSAFIGVFASIILLALFLRRFLPRSILFVPLEWMLWPAISYAYYFGYYNLYELAYTHWKFLGIYTVVAAVASVIVCYVSGVSNNVRLKNVFQWTLQAIAVGMVLMASQSAVFSVGTILVLVTTFNGLHRFFGKPSRLMRYIWKPKPVHKMLTEEEYREQAEETTRAELEKLRQYLADNCRQLNSRTTPLRKCRNTDAIGSFLVTGSDVSLASLHEHSRLYENEDYSDDITDDSDDEEDLPAPGQKDSTKFSADFTDDSDASNSIGWRREHLNISKGSPKRFR</sequence>
<feature type="transmembrane region" description="Helical" evidence="9">
    <location>
        <begin position="198"/>
        <end position="219"/>
    </location>
</feature>
<proteinExistence type="inferred from homology"/>
<evidence type="ECO:0000313" key="11">
    <source>
        <dbReference type="WBParaSite" id="BXY_0168900.1"/>
    </source>
</evidence>
<name>A0A1I7RLV4_BURXY</name>
<dbReference type="PANTHER" id="PTHR13598">
    <property type="entry name" value="AT07567P-RELATED"/>
    <property type="match status" value="1"/>
</dbReference>
<feature type="compositionally biased region" description="Acidic residues" evidence="8">
    <location>
        <begin position="395"/>
        <end position="412"/>
    </location>
</feature>
<feature type="transmembrane region" description="Helical" evidence="9">
    <location>
        <begin position="285"/>
        <end position="304"/>
    </location>
</feature>
<feature type="transmembrane region" description="Helical" evidence="9">
    <location>
        <begin position="263"/>
        <end position="279"/>
    </location>
</feature>
<dbReference type="PANTHER" id="PTHR13598:SF1">
    <property type="entry name" value="AT07567P-RELATED"/>
    <property type="match status" value="1"/>
</dbReference>
<keyword evidence="7" id="KW-0539">Nucleus</keyword>
<dbReference type="Pfam" id="PF10225">
    <property type="entry name" value="NEMP"/>
    <property type="match status" value="1"/>
</dbReference>
<reference evidence="11" key="1">
    <citation type="submission" date="2016-11" db="UniProtKB">
        <authorList>
            <consortium name="WormBaseParasite"/>
        </authorList>
    </citation>
    <scope>IDENTIFICATION</scope>
</reference>
<evidence type="ECO:0000256" key="5">
    <source>
        <dbReference type="ARBA" id="ARBA00022989"/>
    </source>
</evidence>